<feature type="non-terminal residue" evidence="2">
    <location>
        <position position="1"/>
    </location>
</feature>
<evidence type="ECO:0000313" key="2">
    <source>
        <dbReference type="EMBL" id="THU83883.1"/>
    </source>
</evidence>
<dbReference type="AlphaFoldDB" id="A0A4S8L674"/>
<evidence type="ECO:0000313" key="3">
    <source>
        <dbReference type="Proteomes" id="UP000297245"/>
    </source>
</evidence>
<name>A0A4S8L674_DENBC</name>
<reference evidence="2 3" key="1">
    <citation type="journal article" date="2019" name="Nat. Ecol. Evol.">
        <title>Megaphylogeny resolves global patterns of mushroom evolution.</title>
        <authorList>
            <person name="Varga T."/>
            <person name="Krizsan K."/>
            <person name="Foldi C."/>
            <person name="Dima B."/>
            <person name="Sanchez-Garcia M."/>
            <person name="Sanchez-Ramirez S."/>
            <person name="Szollosi G.J."/>
            <person name="Szarkandi J.G."/>
            <person name="Papp V."/>
            <person name="Albert L."/>
            <person name="Andreopoulos W."/>
            <person name="Angelini C."/>
            <person name="Antonin V."/>
            <person name="Barry K.W."/>
            <person name="Bougher N.L."/>
            <person name="Buchanan P."/>
            <person name="Buyck B."/>
            <person name="Bense V."/>
            <person name="Catcheside P."/>
            <person name="Chovatia M."/>
            <person name="Cooper J."/>
            <person name="Damon W."/>
            <person name="Desjardin D."/>
            <person name="Finy P."/>
            <person name="Geml J."/>
            <person name="Haridas S."/>
            <person name="Hughes K."/>
            <person name="Justo A."/>
            <person name="Karasinski D."/>
            <person name="Kautmanova I."/>
            <person name="Kiss B."/>
            <person name="Kocsube S."/>
            <person name="Kotiranta H."/>
            <person name="LaButti K.M."/>
            <person name="Lechner B.E."/>
            <person name="Liimatainen K."/>
            <person name="Lipzen A."/>
            <person name="Lukacs Z."/>
            <person name="Mihaltcheva S."/>
            <person name="Morgado L.N."/>
            <person name="Niskanen T."/>
            <person name="Noordeloos M.E."/>
            <person name="Ohm R.A."/>
            <person name="Ortiz-Santana B."/>
            <person name="Ovrebo C."/>
            <person name="Racz N."/>
            <person name="Riley R."/>
            <person name="Savchenko A."/>
            <person name="Shiryaev A."/>
            <person name="Soop K."/>
            <person name="Spirin V."/>
            <person name="Szebenyi C."/>
            <person name="Tomsovsky M."/>
            <person name="Tulloss R.E."/>
            <person name="Uehling J."/>
            <person name="Grigoriev I.V."/>
            <person name="Vagvolgyi C."/>
            <person name="Papp T."/>
            <person name="Martin F.M."/>
            <person name="Miettinen O."/>
            <person name="Hibbett D.S."/>
            <person name="Nagy L.G."/>
        </authorList>
    </citation>
    <scope>NUCLEOTIDE SEQUENCE [LARGE SCALE GENOMIC DNA]</scope>
    <source>
        <strain evidence="2 3">CBS 962.96</strain>
    </source>
</reference>
<feature type="compositionally biased region" description="Basic residues" evidence="1">
    <location>
        <begin position="128"/>
        <end position="142"/>
    </location>
</feature>
<gene>
    <name evidence="2" type="ORF">K435DRAFT_870862</name>
</gene>
<proteinExistence type="predicted"/>
<organism evidence="2 3">
    <name type="scientific">Dendrothele bispora (strain CBS 962.96)</name>
    <dbReference type="NCBI Taxonomy" id="1314807"/>
    <lineage>
        <taxon>Eukaryota</taxon>
        <taxon>Fungi</taxon>
        <taxon>Dikarya</taxon>
        <taxon>Basidiomycota</taxon>
        <taxon>Agaricomycotina</taxon>
        <taxon>Agaricomycetes</taxon>
        <taxon>Agaricomycetidae</taxon>
        <taxon>Agaricales</taxon>
        <taxon>Agaricales incertae sedis</taxon>
        <taxon>Dendrothele</taxon>
    </lineage>
</organism>
<keyword evidence="3" id="KW-1185">Reference proteome</keyword>
<dbReference type="Proteomes" id="UP000297245">
    <property type="component" value="Unassembled WGS sequence"/>
</dbReference>
<evidence type="ECO:0000256" key="1">
    <source>
        <dbReference type="SAM" id="MobiDB-lite"/>
    </source>
</evidence>
<dbReference type="EMBL" id="ML179636">
    <property type="protein sequence ID" value="THU83883.1"/>
    <property type="molecule type" value="Genomic_DNA"/>
</dbReference>
<feature type="region of interest" description="Disordered" evidence="1">
    <location>
        <begin position="114"/>
        <end position="142"/>
    </location>
</feature>
<feature type="compositionally biased region" description="Basic and acidic residues" evidence="1">
    <location>
        <begin position="117"/>
        <end position="127"/>
    </location>
</feature>
<accession>A0A4S8L674</accession>
<protein>
    <submittedName>
        <fullName evidence="2">Uncharacterized protein</fullName>
    </submittedName>
</protein>
<sequence length="142" mass="16642">LILTDFRKWWEDILPDRENDEEDWAPLDSVSGRNGMWKVICALTWVLFFVLGEELVDLTDEQTSYLAEWMVLADEIESTLVKVIERGVEPPRKRKSADDSEVVEGRVTRARFAKQQEVNEVKQQQERKSKKSGKQKRHPRKA</sequence>